<dbReference type="GO" id="GO:0006351">
    <property type="term" value="P:DNA-templated transcription"/>
    <property type="evidence" value="ECO:0007669"/>
    <property type="project" value="InterPro"/>
</dbReference>
<feature type="compositionally biased region" description="Low complexity" evidence="8">
    <location>
        <begin position="20"/>
        <end position="52"/>
    </location>
</feature>
<feature type="compositionally biased region" description="Polar residues" evidence="8">
    <location>
        <begin position="991"/>
        <end position="1010"/>
    </location>
</feature>
<proteinExistence type="predicted"/>
<dbReference type="CDD" id="cd00067">
    <property type="entry name" value="GAL4"/>
    <property type="match status" value="1"/>
</dbReference>
<evidence type="ECO:0000256" key="4">
    <source>
        <dbReference type="ARBA" id="ARBA00023026"/>
    </source>
</evidence>
<dbReference type="GO" id="GO:0008270">
    <property type="term" value="F:zinc ion binding"/>
    <property type="evidence" value="ECO:0007669"/>
    <property type="project" value="InterPro"/>
</dbReference>
<dbReference type="InterPro" id="IPR036864">
    <property type="entry name" value="Zn2-C6_fun-type_DNA-bd_sf"/>
</dbReference>
<feature type="region of interest" description="Disordered" evidence="8">
    <location>
        <begin position="832"/>
        <end position="943"/>
    </location>
</feature>
<feature type="domain" description="Zn(2)-C6 fungal-type" evidence="9">
    <location>
        <begin position="166"/>
        <end position="196"/>
    </location>
</feature>
<sequence length="1132" mass="126756">MMASGLDLTYLQRDDGDEPAASSMASGSVSGSGFRANTSDTTTNDTGYSTTSRNDFAGDSSTGIGAEEEQRQQDVYRSLYDNPGSCLMDETGHQPQHIQQHIQQQQQQLQLQQQQQQQQQHQQQQQQHQQQNEQFIEQQNDNTEQERPWTELKTKAGKERKRLPLACIVCRRKKIRCSGEKPACKHRYRSRIPCVYKVTTRKAAPRTDYMAMLDKRLKRMEERVMKAIPKDEQRDMVAIGRATVKPLPPGHASRPARASLKKRTATEAFNAELSEWTKPLTTAMPNTQPGQAEQIGPPGKGQDIRTVMPALHVNTEHKLLSQGVEFLPSMELQEHLAEVFFDCVYGQSYLLLHKPSFMRKLKADAVPPVLTLAICAVAARFSTHPQVNNTEPAFLRGESWANAAADIALARHDQPNITILTVFLILGLHEFGACHGGRSWSFGGMALRMAYALQLHKELDRDPLGQGGSASELSCTDREIRRRTMWACVLMDRYNSSGSQRPPIGNEKFLQIQLPIKESHFWREIPGPTEDLDGAVPNPVPEGVGQLSNPKNNMGISAYIIRGIMLWGKIVDYLNLGGKAKDPYRLWEPESGYSQLKRLLKEFSSSLPECLVFNWENLQNYAVEKIANQFIFLHIVIHQNTLFLNRFAIPLSPRGRPPRDIPKQFLSEAGKAAVEAASHISMLIDQASGYMLTVPFAGYCAYAASTVHIWGIFSKNPQLEAASKENFRHTYKYLNKMKRYWGMFHYMVESSKERYRHFAEASLRGRAVPESMKDSNNQDVPIFQYGDWFDKYPHGVSKLRWEDPDLDIKKESGSDAVMSQQSDLQSVEEFFTSMSPTSPSDGPRKEAKRAGATTPSEKARPKLGSRGNTKSQSSSNSVQSRMVTNLSSPERQQQQQQQQHQTPRSQPMQQPPSTHPVSSQIPTQQEPMPNHVTNSYTTYNNPNMYPADPSSYVSDYKFHAHPDPLPQLDRQLVYDAYAGVEAIPHHPIPMPSSNNPTIQSQHPAGSQPQPGHTPDPNISNSYWNNGNNNNYQSYDMQPPMNWNGELIQSSAWFLPFNLDPTSLDAHASQPGDPAGISAGPSHSPPNPVVSSGMSMSEGDYYGSPTIMQPVGMGLGMVEGVPGMSETLRERVG</sequence>
<dbReference type="AlphaFoldDB" id="A0A022VRM4"/>
<evidence type="ECO:0000256" key="2">
    <source>
        <dbReference type="ARBA" id="ARBA00022723"/>
    </source>
</evidence>
<feature type="compositionally biased region" description="Low complexity" evidence="8">
    <location>
        <begin position="1017"/>
        <end position="1034"/>
    </location>
</feature>
<evidence type="ECO:0000256" key="1">
    <source>
        <dbReference type="ARBA" id="ARBA00004123"/>
    </source>
</evidence>
<feature type="region of interest" description="Disordered" evidence="8">
    <location>
        <begin position="123"/>
        <end position="156"/>
    </location>
</feature>
<evidence type="ECO:0000256" key="7">
    <source>
        <dbReference type="ARBA" id="ARBA00023242"/>
    </source>
</evidence>
<feature type="region of interest" description="Disordered" evidence="8">
    <location>
        <begin position="1063"/>
        <end position="1096"/>
    </location>
</feature>
<dbReference type="PANTHER" id="PTHR47338:SF27">
    <property type="entry name" value="ZN(II)2CYS6 TRANSCRIPTION FACTOR (EUROFUNG)"/>
    <property type="match status" value="1"/>
</dbReference>
<evidence type="ECO:0000256" key="8">
    <source>
        <dbReference type="SAM" id="MobiDB-lite"/>
    </source>
</evidence>
<protein>
    <recommendedName>
        <fullName evidence="9">Zn(2)-C6 fungal-type domain-containing protein</fullName>
    </recommendedName>
</protein>
<feature type="compositionally biased region" description="Basic and acidic residues" evidence="8">
    <location>
        <begin position="144"/>
        <end position="156"/>
    </location>
</feature>
<dbReference type="GO" id="GO:0005634">
    <property type="term" value="C:nucleus"/>
    <property type="evidence" value="ECO:0007669"/>
    <property type="project" value="UniProtKB-SubCell"/>
</dbReference>
<evidence type="ECO:0000256" key="3">
    <source>
        <dbReference type="ARBA" id="ARBA00023015"/>
    </source>
</evidence>
<dbReference type="SUPFAM" id="SSF81995">
    <property type="entry name" value="beta-sandwich domain of Sec23/24"/>
    <property type="match status" value="1"/>
</dbReference>
<dbReference type="OrthoDB" id="39175at2759"/>
<feature type="compositionally biased region" description="Low complexity" evidence="8">
    <location>
        <begin position="864"/>
        <end position="884"/>
    </location>
</feature>
<dbReference type="SMART" id="SM00066">
    <property type="entry name" value="GAL4"/>
    <property type="match status" value="1"/>
</dbReference>
<keyword evidence="2" id="KW-0479">Metal-binding</keyword>
<evidence type="ECO:0000313" key="10">
    <source>
        <dbReference type="EMBL" id="EZF48413.1"/>
    </source>
</evidence>
<feature type="compositionally biased region" description="Low complexity" evidence="8">
    <location>
        <begin position="892"/>
        <end position="908"/>
    </location>
</feature>
<accession>A0A022VRM4</accession>
<dbReference type="SMART" id="SM00906">
    <property type="entry name" value="Fungal_trans"/>
    <property type="match status" value="1"/>
</dbReference>
<dbReference type="PANTHER" id="PTHR47338">
    <property type="entry name" value="ZN(II)2CYS6 TRANSCRIPTION FACTOR (EUROFUNG)-RELATED"/>
    <property type="match status" value="1"/>
</dbReference>
<dbReference type="GO" id="GO:0003677">
    <property type="term" value="F:DNA binding"/>
    <property type="evidence" value="ECO:0007669"/>
    <property type="project" value="UniProtKB-KW"/>
</dbReference>
<keyword evidence="5" id="KW-0238">DNA-binding</keyword>
<dbReference type="Pfam" id="PF00172">
    <property type="entry name" value="Zn_clus"/>
    <property type="match status" value="1"/>
</dbReference>
<dbReference type="InterPro" id="IPR050815">
    <property type="entry name" value="TF_fung"/>
</dbReference>
<dbReference type="InterPro" id="IPR001138">
    <property type="entry name" value="Zn2Cys6_DnaBD"/>
</dbReference>
<dbReference type="CDD" id="cd12148">
    <property type="entry name" value="fungal_TF_MHR"/>
    <property type="match status" value="1"/>
</dbReference>
<feature type="compositionally biased region" description="Low complexity" evidence="8">
    <location>
        <begin position="93"/>
        <end position="102"/>
    </location>
</feature>
<reference evidence="10" key="1">
    <citation type="submission" date="2014-02" db="EMBL/GenBank/DDBJ databases">
        <title>The Genome Sequence of Trichophyton rubrum (morphotype fischeri) CBS 288.86.</title>
        <authorList>
            <consortium name="The Broad Institute Genomics Platform"/>
            <person name="Cuomo C.A."/>
            <person name="White T.C."/>
            <person name="Graser Y."/>
            <person name="Martinez-Rossi N."/>
            <person name="Heitman J."/>
            <person name="Young S.K."/>
            <person name="Zeng Q."/>
            <person name="Gargeya S."/>
            <person name="Abouelleil A."/>
            <person name="Alvarado L."/>
            <person name="Chapman S.B."/>
            <person name="Gainer-Dewar J."/>
            <person name="Goldberg J."/>
            <person name="Griggs A."/>
            <person name="Gujja S."/>
            <person name="Hansen M."/>
            <person name="Howarth C."/>
            <person name="Imamovic A."/>
            <person name="Larimer J."/>
            <person name="Martinez D."/>
            <person name="Murphy C."/>
            <person name="Pearson M.D."/>
            <person name="Persinoti G."/>
            <person name="Poon T."/>
            <person name="Priest M."/>
            <person name="Roberts A.D."/>
            <person name="Saif S."/>
            <person name="Shea T.D."/>
            <person name="Sykes S.N."/>
            <person name="Wortman J."/>
            <person name="Nusbaum C."/>
            <person name="Birren B."/>
        </authorList>
    </citation>
    <scope>NUCLEOTIDE SEQUENCE [LARGE SCALE GENOMIC DNA]</scope>
    <source>
        <strain evidence="10">CBS 288.86</strain>
    </source>
</reference>
<comment type="subcellular location">
    <subcellularLocation>
        <location evidence="1">Nucleus</location>
    </subcellularLocation>
</comment>
<dbReference type="PROSITE" id="PS50048">
    <property type="entry name" value="ZN2_CY6_FUNGAL_2"/>
    <property type="match status" value="1"/>
</dbReference>
<feature type="region of interest" description="Disordered" evidence="8">
    <location>
        <begin position="1"/>
        <end position="102"/>
    </location>
</feature>
<dbReference type="EMBL" id="KK207928">
    <property type="protein sequence ID" value="EZF48413.1"/>
    <property type="molecule type" value="Genomic_DNA"/>
</dbReference>
<dbReference type="GO" id="GO:0000981">
    <property type="term" value="F:DNA-binding transcription factor activity, RNA polymerase II-specific"/>
    <property type="evidence" value="ECO:0007669"/>
    <property type="project" value="InterPro"/>
</dbReference>
<dbReference type="Pfam" id="PF04082">
    <property type="entry name" value="Fungal_trans"/>
    <property type="match status" value="1"/>
</dbReference>
<feature type="compositionally biased region" description="Polar residues" evidence="8">
    <location>
        <begin position="132"/>
        <end position="142"/>
    </location>
</feature>
<evidence type="ECO:0000256" key="6">
    <source>
        <dbReference type="ARBA" id="ARBA00023163"/>
    </source>
</evidence>
<evidence type="ECO:0000259" key="9">
    <source>
        <dbReference type="PROSITE" id="PS50048"/>
    </source>
</evidence>
<evidence type="ECO:0000256" key="5">
    <source>
        <dbReference type="ARBA" id="ARBA00023125"/>
    </source>
</evidence>
<feature type="compositionally biased region" description="Polar residues" evidence="8">
    <location>
        <begin position="915"/>
        <end position="943"/>
    </location>
</feature>
<keyword evidence="7" id="KW-0539">Nucleus</keyword>
<keyword evidence="6" id="KW-0804">Transcription</keyword>
<dbReference type="Proteomes" id="UP000023758">
    <property type="component" value="Unassembled WGS sequence"/>
</dbReference>
<dbReference type="SUPFAM" id="SSF57701">
    <property type="entry name" value="Zn2/Cys6 DNA-binding domain"/>
    <property type="match status" value="1"/>
</dbReference>
<dbReference type="Gene3D" id="4.10.240.10">
    <property type="entry name" value="Zn(2)-C6 fungal-type DNA-binding domain"/>
    <property type="match status" value="1"/>
</dbReference>
<gene>
    <name evidence="10" type="ORF">H103_07897</name>
</gene>
<feature type="non-terminal residue" evidence="10">
    <location>
        <position position="1"/>
    </location>
</feature>
<keyword evidence="3" id="KW-0805">Transcription regulation</keyword>
<feature type="region of interest" description="Disordered" evidence="8">
    <location>
        <begin position="984"/>
        <end position="1036"/>
    </location>
</feature>
<dbReference type="InterPro" id="IPR007219">
    <property type="entry name" value="XnlR_reg_dom"/>
</dbReference>
<name>A0A022VRM4_TRIRU</name>
<keyword evidence="4" id="KW-0843">Virulence</keyword>
<organism evidence="10">
    <name type="scientific">Trichophyton rubrum CBS 288.86</name>
    <dbReference type="NCBI Taxonomy" id="1215330"/>
    <lineage>
        <taxon>Eukaryota</taxon>
        <taxon>Fungi</taxon>
        <taxon>Dikarya</taxon>
        <taxon>Ascomycota</taxon>
        <taxon>Pezizomycotina</taxon>
        <taxon>Eurotiomycetes</taxon>
        <taxon>Eurotiomycetidae</taxon>
        <taxon>Onygenales</taxon>
        <taxon>Arthrodermataceae</taxon>
        <taxon>Trichophyton</taxon>
    </lineage>
</organism>